<proteinExistence type="predicted"/>
<evidence type="ECO:0000313" key="2">
    <source>
        <dbReference type="EMBL" id="TFW35372.1"/>
    </source>
</evidence>
<feature type="transmembrane region" description="Helical" evidence="1">
    <location>
        <begin position="42"/>
        <end position="60"/>
    </location>
</feature>
<comment type="caution">
    <text evidence="2">The sequence shown here is derived from an EMBL/GenBank/DDBJ whole genome shotgun (WGS) entry which is preliminary data.</text>
</comment>
<keyword evidence="1" id="KW-0812">Transmembrane</keyword>
<dbReference type="AlphaFoldDB" id="A0A4Y9T7N6"/>
<keyword evidence="1" id="KW-0472">Membrane</keyword>
<name>A0A4Y9T7N6_9BURK</name>
<evidence type="ECO:0000313" key="3">
    <source>
        <dbReference type="Proteomes" id="UP000297258"/>
    </source>
</evidence>
<sequence length="65" mass="7286">MEPSMDFEEQITARMAKVEQELAVIKSNYATKADVLEAKNSIIMWVISAVFLAQVLPALLKQFGQ</sequence>
<dbReference type="EMBL" id="SPUM01000011">
    <property type="protein sequence ID" value="TFW35372.1"/>
    <property type="molecule type" value="Genomic_DNA"/>
</dbReference>
<reference evidence="2 3" key="1">
    <citation type="submission" date="2019-03" db="EMBL/GenBank/DDBJ databases">
        <title>Draft genome of Massilia hortus sp. nov., a novel bacterial species of the Oxalobacteraceae family.</title>
        <authorList>
            <person name="Peta V."/>
            <person name="Raths R."/>
            <person name="Bucking H."/>
        </authorList>
    </citation>
    <scope>NUCLEOTIDE SEQUENCE [LARGE SCALE GENOMIC DNA]</scope>
    <source>
        <strain evidence="2 3">ONC3</strain>
    </source>
</reference>
<evidence type="ECO:0000256" key="1">
    <source>
        <dbReference type="SAM" id="Phobius"/>
    </source>
</evidence>
<accession>A0A4Y9T7N6</accession>
<gene>
    <name evidence="2" type="ORF">E4O92_02180</name>
</gene>
<protein>
    <submittedName>
        <fullName evidence="2">Uncharacterized protein</fullName>
    </submittedName>
</protein>
<keyword evidence="3" id="KW-1185">Reference proteome</keyword>
<dbReference type="OrthoDB" id="6548186at2"/>
<keyword evidence="1" id="KW-1133">Transmembrane helix</keyword>
<dbReference type="Proteomes" id="UP000297258">
    <property type="component" value="Unassembled WGS sequence"/>
</dbReference>
<organism evidence="2 3">
    <name type="scientific">Massilia horti</name>
    <dbReference type="NCBI Taxonomy" id="2562153"/>
    <lineage>
        <taxon>Bacteria</taxon>
        <taxon>Pseudomonadati</taxon>
        <taxon>Pseudomonadota</taxon>
        <taxon>Betaproteobacteria</taxon>
        <taxon>Burkholderiales</taxon>
        <taxon>Oxalobacteraceae</taxon>
        <taxon>Telluria group</taxon>
        <taxon>Massilia</taxon>
    </lineage>
</organism>